<gene>
    <name evidence="1" type="ORF">CR513_27003</name>
</gene>
<organism evidence="1 2">
    <name type="scientific">Mucuna pruriens</name>
    <name type="common">Velvet bean</name>
    <name type="synonym">Dolichos pruriens</name>
    <dbReference type="NCBI Taxonomy" id="157652"/>
    <lineage>
        <taxon>Eukaryota</taxon>
        <taxon>Viridiplantae</taxon>
        <taxon>Streptophyta</taxon>
        <taxon>Embryophyta</taxon>
        <taxon>Tracheophyta</taxon>
        <taxon>Spermatophyta</taxon>
        <taxon>Magnoliopsida</taxon>
        <taxon>eudicotyledons</taxon>
        <taxon>Gunneridae</taxon>
        <taxon>Pentapetalae</taxon>
        <taxon>rosids</taxon>
        <taxon>fabids</taxon>
        <taxon>Fabales</taxon>
        <taxon>Fabaceae</taxon>
        <taxon>Papilionoideae</taxon>
        <taxon>50 kb inversion clade</taxon>
        <taxon>NPAAA clade</taxon>
        <taxon>indigoferoid/millettioid clade</taxon>
        <taxon>Phaseoleae</taxon>
        <taxon>Mucuna</taxon>
    </lineage>
</organism>
<comment type="caution">
    <text evidence="1">The sequence shown here is derived from an EMBL/GenBank/DDBJ whole genome shotgun (WGS) entry which is preliminary data.</text>
</comment>
<dbReference type="Proteomes" id="UP000257109">
    <property type="component" value="Unassembled WGS sequence"/>
</dbReference>
<sequence length="158" mass="18154">MTIRTKIDVHARTLSMEFGDNMVQFNLFEAMKHLIENHFVFGLDMIDVLVDDYMGFVCAKIHVAIDVGLELVEVAEVVASQPPSPSIMQPLALELKPLLEYLKYAYLEDDQKISKERLLQVLRKHREAICWTLANFLGINPSICMHRILLEEEAQLVK</sequence>
<dbReference type="AlphaFoldDB" id="A0A371GKK6"/>
<reference evidence="1" key="1">
    <citation type="submission" date="2018-05" db="EMBL/GenBank/DDBJ databases">
        <title>Draft genome of Mucuna pruriens seed.</title>
        <authorList>
            <person name="Nnadi N.E."/>
            <person name="Vos R."/>
            <person name="Hasami M.H."/>
            <person name="Devisetty U.K."/>
            <person name="Aguiy J.C."/>
        </authorList>
    </citation>
    <scope>NUCLEOTIDE SEQUENCE [LARGE SCALE GENOMIC DNA]</scope>
    <source>
        <strain evidence="1">JCA_2017</strain>
    </source>
</reference>
<keyword evidence="2" id="KW-1185">Reference proteome</keyword>
<protein>
    <submittedName>
        <fullName evidence="1">Uncharacterized protein</fullName>
    </submittedName>
</protein>
<proteinExistence type="predicted"/>
<accession>A0A371GKK6</accession>
<name>A0A371GKK6_MUCPR</name>
<dbReference type="EMBL" id="QJKJ01005209">
    <property type="protein sequence ID" value="RDX91074.1"/>
    <property type="molecule type" value="Genomic_DNA"/>
</dbReference>
<dbReference type="OrthoDB" id="778454at2759"/>
<evidence type="ECO:0000313" key="1">
    <source>
        <dbReference type="EMBL" id="RDX91074.1"/>
    </source>
</evidence>
<feature type="non-terminal residue" evidence="1">
    <location>
        <position position="1"/>
    </location>
</feature>
<evidence type="ECO:0000313" key="2">
    <source>
        <dbReference type="Proteomes" id="UP000257109"/>
    </source>
</evidence>